<dbReference type="AlphaFoldDB" id="A0A840RT37"/>
<evidence type="ECO:0000256" key="2">
    <source>
        <dbReference type="ARBA" id="ARBA00023002"/>
    </source>
</evidence>
<dbReference type="NCBIfam" id="NF007479">
    <property type="entry name" value="PRK10069.1"/>
    <property type="match status" value="1"/>
</dbReference>
<evidence type="ECO:0000256" key="1">
    <source>
        <dbReference type="ARBA" id="ARBA00009570"/>
    </source>
</evidence>
<dbReference type="GO" id="GO:0051213">
    <property type="term" value="F:dioxygenase activity"/>
    <property type="evidence" value="ECO:0007669"/>
    <property type="project" value="UniProtKB-KW"/>
</dbReference>
<reference evidence="3 4" key="1">
    <citation type="submission" date="2020-08" db="EMBL/GenBank/DDBJ databases">
        <title>Genomic Encyclopedia of Type Strains, Phase IV (KMG-IV): sequencing the most valuable type-strain genomes for metagenomic binning, comparative biology and taxonomic classification.</title>
        <authorList>
            <person name="Goeker M."/>
        </authorList>
    </citation>
    <scope>NUCLEOTIDE SEQUENCE [LARGE SCALE GENOMIC DNA]</scope>
    <source>
        <strain evidence="3 4">DSM 23240</strain>
    </source>
</reference>
<proteinExistence type="inferred from homology"/>
<evidence type="ECO:0000313" key="3">
    <source>
        <dbReference type="EMBL" id="MBB5201687.1"/>
    </source>
</evidence>
<keyword evidence="4" id="KW-1185">Reference proteome</keyword>
<dbReference type="GO" id="GO:0019380">
    <property type="term" value="P:3-phenylpropionate catabolic process"/>
    <property type="evidence" value="ECO:0007669"/>
    <property type="project" value="TreeGrafter"/>
</dbReference>
<name>A0A840RT37_9BURK</name>
<dbReference type="InterPro" id="IPR000391">
    <property type="entry name" value="Rng_hydr_dOase-bsu"/>
</dbReference>
<dbReference type="SUPFAM" id="SSF54427">
    <property type="entry name" value="NTF2-like"/>
    <property type="match status" value="1"/>
</dbReference>
<dbReference type="EMBL" id="JACHHQ010000008">
    <property type="protein sequence ID" value="MBB5201687.1"/>
    <property type="molecule type" value="Genomic_DNA"/>
</dbReference>
<evidence type="ECO:0000313" key="4">
    <source>
        <dbReference type="Proteomes" id="UP000571084"/>
    </source>
</evidence>
<dbReference type="Pfam" id="PF00866">
    <property type="entry name" value="Ring_hydroxyl_B"/>
    <property type="match status" value="1"/>
</dbReference>
<organism evidence="3 4">
    <name type="scientific">Glaciimonas immobilis</name>
    <dbReference type="NCBI Taxonomy" id="728004"/>
    <lineage>
        <taxon>Bacteria</taxon>
        <taxon>Pseudomonadati</taxon>
        <taxon>Pseudomonadota</taxon>
        <taxon>Betaproteobacteria</taxon>
        <taxon>Burkholderiales</taxon>
        <taxon>Oxalobacteraceae</taxon>
        <taxon>Glaciimonas</taxon>
    </lineage>
</organism>
<dbReference type="PANTHER" id="PTHR41534">
    <property type="entry name" value="BLR3401 PROTEIN"/>
    <property type="match status" value="1"/>
</dbReference>
<sequence length="196" mass="22388">MTLAETSSGVEAVASPATAEFQPQRISVGADMYNRLTEFLYDEARLLDQIRLKEWTEMLDTDLLYTAPLRETRSLVDQAKSIIRTVQHFHDNYRSIMGRVARLTATKSAWAEDPPSRTRRLVTNVFVETTQIANEFSVRSYMLITRSRFNSDEFDLISGERHDVIRLTESGAFKLARREIILDQAVLGTPNLAIFL</sequence>
<dbReference type="Proteomes" id="UP000571084">
    <property type="component" value="Unassembled WGS sequence"/>
</dbReference>
<protein>
    <submittedName>
        <fullName evidence="3">3-phenylpropionate/cinnamic acid dioxygenase small subunit</fullName>
    </submittedName>
</protein>
<dbReference type="Gene3D" id="3.10.450.50">
    <property type="match status" value="1"/>
</dbReference>
<dbReference type="RefSeq" id="WP_168057286.1">
    <property type="nucleotide sequence ID" value="NZ_JAAOZT010000017.1"/>
</dbReference>
<dbReference type="InterPro" id="IPR032710">
    <property type="entry name" value="NTF2-like_dom_sf"/>
</dbReference>
<keyword evidence="3" id="KW-0223">Dioxygenase</keyword>
<comment type="similarity">
    <text evidence="1">Belongs to the bacterial ring-hydroxylating dioxygenase beta subunit family.</text>
</comment>
<gene>
    <name evidence="3" type="ORF">HNR39_003545</name>
</gene>
<comment type="caution">
    <text evidence="3">The sequence shown here is derived from an EMBL/GenBank/DDBJ whole genome shotgun (WGS) entry which is preliminary data.</text>
</comment>
<dbReference type="PANTHER" id="PTHR41534:SF2">
    <property type="entry name" value="3-PHENYLPROPIONATE_CINNAMIC ACID DIOXYGENASE SUBUNIT BETA"/>
    <property type="match status" value="1"/>
</dbReference>
<accession>A0A840RT37</accession>
<dbReference type="CDD" id="cd00667">
    <property type="entry name" value="ring_hydroxylating_dioxygenases_beta"/>
    <property type="match status" value="1"/>
</dbReference>
<keyword evidence="2" id="KW-0560">Oxidoreductase</keyword>